<dbReference type="SUPFAM" id="SSF51395">
    <property type="entry name" value="FMN-linked oxidoreductases"/>
    <property type="match status" value="1"/>
</dbReference>
<evidence type="ECO:0000313" key="2">
    <source>
        <dbReference type="EMBL" id="MEX6686437.1"/>
    </source>
</evidence>
<dbReference type="Gene3D" id="3.20.20.70">
    <property type="entry name" value="Aldolase class I"/>
    <property type="match status" value="1"/>
</dbReference>
<dbReference type="PANTHER" id="PTHR22893:SF91">
    <property type="entry name" value="NADPH DEHYDROGENASE 2-RELATED"/>
    <property type="match status" value="1"/>
</dbReference>
<dbReference type="EMBL" id="JAULBC010000001">
    <property type="protein sequence ID" value="MEX6686437.1"/>
    <property type="molecule type" value="Genomic_DNA"/>
</dbReference>
<feature type="domain" description="NADH:flavin oxidoreductase/NADH oxidase N-terminal" evidence="1">
    <location>
        <begin position="2"/>
        <end position="337"/>
    </location>
</feature>
<evidence type="ECO:0000313" key="3">
    <source>
        <dbReference type="Proteomes" id="UP001560573"/>
    </source>
</evidence>
<accession>A0ABV3Z9A2</accession>
<dbReference type="RefSeq" id="WP_369327832.1">
    <property type="nucleotide sequence ID" value="NZ_JAULBC010000001.1"/>
</dbReference>
<dbReference type="InterPro" id="IPR045247">
    <property type="entry name" value="Oye-like"/>
</dbReference>
<evidence type="ECO:0000259" key="1">
    <source>
        <dbReference type="Pfam" id="PF00724"/>
    </source>
</evidence>
<protein>
    <submittedName>
        <fullName evidence="2">Alkene reductase</fullName>
    </submittedName>
</protein>
<dbReference type="Pfam" id="PF00724">
    <property type="entry name" value="Oxidored_FMN"/>
    <property type="match status" value="1"/>
</dbReference>
<sequence>MSLFKPFNDKGLQLKNRIVMAPMTRARNPNGIPNKLNALYYKQRAGAGLIITEGTAISPTSMGVLHIPGLYTDEQVEGWKLVTQAVHEEGSKIFTQLWHVGRVSHVTNQPGGIAPVSSSDIQAIKSFAWGYDENGKENFVPCTKPRPLATSEVKDIVHDFAKAAANAVKAGFDGIEIHGANGYLIEQFLNPFVNNRMDEYGGDIVNRSRFLLEVIDACVDAIGAEKVAIRLTPYGGLHELPHYDEIEATYKYLAEELSERQIAYVHIMDQKSRGSFALPEGFMSRFKSWYKGIVILAGGMDKKKSDEYLSAGIIDLAGFGEPFIANPDLADRLRNDWPLTPPERHLHYGGAEHGYTDYPLHQSSAA</sequence>
<reference evidence="2 3" key="1">
    <citation type="submission" date="2023-07" db="EMBL/GenBank/DDBJ databases">
        <authorList>
            <person name="Lian W.-H."/>
        </authorList>
    </citation>
    <scope>NUCLEOTIDE SEQUENCE [LARGE SCALE GENOMIC DNA]</scope>
    <source>
        <strain evidence="2 3">SYSU DXS3180</strain>
    </source>
</reference>
<keyword evidence="3" id="KW-1185">Reference proteome</keyword>
<dbReference type="InterPro" id="IPR013785">
    <property type="entry name" value="Aldolase_TIM"/>
</dbReference>
<comment type="caution">
    <text evidence="2">The sequence shown here is derived from an EMBL/GenBank/DDBJ whole genome shotgun (WGS) entry which is preliminary data.</text>
</comment>
<name>A0ABV3Z9A2_9BACT</name>
<dbReference type="PANTHER" id="PTHR22893">
    <property type="entry name" value="NADH OXIDOREDUCTASE-RELATED"/>
    <property type="match status" value="1"/>
</dbReference>
<dbReference type="CDD" id="cd02933">
    <property type="entry name" value="OYE_like_FMN"/>
    <property type="match status" value="1"/>
</dbReference>
<dbReference type="InterPro" id="IPR001155">
    <property type="entry name" value="OxRdtase_FMN_N"/>
</dbReference>
<gene>
    <name evidence="2" type="ORF">QTN47_02975</name>
</gene>
<proteinExistence type="predicted"/>
<organism evidence="2 3">
    <name type="scientific">Danxiaibacter flavus</name>
    <dbReference type="NCBI Taxonomy" id="3049108"/>
    <lineage>
        <taxon>Bacteria</taxon>
        <taxon>Pseudomonadati</taxon>
        <taxon>Bacteroidota</taxon>
        <taxon>Chitinophagia</taxon>
        <taxon>Chitinophagales</taxon>
        <taxon>Chitinophagaceae</taxon>
        <taxon>Danxiaibacter</taxon>
    </lineage>
</organism>
<dbReference type="Proteomes" id="UP001560573">
    <property type="component" value="Unassembled WGS sequence"/>
</dbReference>